<dbReference type="RefSeq" id="WP_072362144.1">
    <property type="nucleotide sequence ID" value="NZ_CP139972.1"/>
</dbReference>
<proteinExistence type="predicted"/>
<evidence type="ECO:0000313" key="1">
    <source>
        <dbReference type="EMBL" id="WQG92371.1"/>
    </source>
</evidence>
<sequence>MKLMKLIEQFENCTLPKAAWTHENHFVMALWYCVKYPLPQAIAKISNGIKKYNESVGGQNTDESGYHETITLFYTSTIAHYIITNGITTFTEAVLTDLLKQPFLQKEYISGFYSTEYLMSKEARQHWRAPDKA</sequence>
<organism evidence="1 2">
    <name type="scientific">Chitinophaga sancti</name>
    <dbReference type="NCBI Taxonomy" id="1004"/>
    <lineage>
        <taxon>Bacteria</taxon>
        <taxon>Pseudomonadati</taxon>
        <taxon>Bacteroidota</taxon>
        <taxon>Chitinophagia</taxon>
        <taxon>Chitinophagales</taxon>
        <taxon>Chitinophagaceae</taxon>
        <taxon>Chitinophaga</taxon>
    </lineage>
</organism>
<name>A0ABZ0XP11_9BACT</name>
<gene>
    <name evidence="1" type="ORF">SR876_12720</name>
</gene>
<dbReference type="Proteomes" id="UP001326715">
    <property type="component" value="Chromosome"/>
</dbReference>
<evidence type="ECO:0000313" key="2">
    <source>
        <dbReference type="Proteomes" id="UP001326715"/>
    </source>
</evidence>
<dbReference type="EMBL" id="CP140154">
    <property type="protein sequence ID" value="WQG92371.1"/>
    <property type="molecule type" value="Genomic_DNA"/>
</dbReference>
<keyword evidence="2" id="KW-1185">Reference proteome</keyword>
<protein>
    <submittedName>
        <fullName evidence="1">Uncharacterized protein</fullName>
    </submittedName>
</protein>
<accession>A0ABZ0XP11</accession>
<reference evidence="1 2" key="1">
    <citation type="submission" date="2023-11" db="EMBL/GenBank/DDBJ databases">
        <title>MicrobeMod: A computational toolkit for identifying prokaryotic methylation and restriction-modification with nanopore sequencing.</title>
        <authorList>
            <person name="Crits-Christoph A."/>
            <person name="Kang S.C."/>
            <person name="Lee H."/>
            <person name="Ostrov N."/>
        </authorList>
    </citation>
    <scope>NUCLEOTIDE SEQUENCE [LARGE SCALE GENOMIC DNA]</scope>
    <source>
        <strain evidence="1 2">ATCC 23090</strain>
    </source>
</reference>